<accession>A6VND2</accession>
<dbReference type="KEGG" id="asu:Asuc_1113"/>
<organism evidence="2 3">
    <name type="scientific">Actinobacillus succinogenes (strain ATCC 55618 / DSM 22257 / CCUG 43843 / 130Z)</name>
    <dbReference type="NCBI Taxonomy" id="339671"/>
    <lineage>
        <taxon>Bacteria</taxon>
        <taxon>Pseudomonadati</taxon>
        <taxon>Pseudomonadota</taxon>
        <taxon>Gammaproteobacteria</taxon>
        <taxon>Pasteurellales</taxon>
        <taxon>Pasteurellaceae</taxon>
        <taxon>Actinobacillus</taxon>
    </lineage>
</organism>
<keyword evidence="1" id="KW-0732">Signal</keyword>
<keyword evidence="3" id="KW-1185">Reference proteome</keyword>
<evidence type="ECO:0000313" key="3">
    <source>
        <dbReference type="Proteomes" id="UP000001114"/>
    </source>
</evidence>
<protein>
    <recommendedName>
        <fullName evidence="4">Lipoprotein</fullName>
    </recommendedName>
</protein>
<proteinExistence type="predicted"/>
<evidence type="ECO:0000256" key="1">
    <source>
        <dbReference type="SAM" id="SignalP"/>
    </source>
</evidence>
<dbReference type="RefSeq" id="WP_012072856.1">
    <property type="nucleotide sequence ID" value="NC_009655.1"/>
</dbReference>
<dbReference type="HOGENOM" id="CLU_182166_0_0_6"/>
<dbReference type="EMBL" id="CP000746">
    <property type="protein sequence ID" value="ABR74479.1"/>
    <property type="molecule type" value="Genomic_DNA"/>
</dbReference>
<reference evidence="3" key="1">
    <citation type="journal article" date="2010" name="BMC Genomics">
        <title>A genomic perspective on the potential of Actinobacillus succinogenes for industrial succinate production.</title>
        <authorList>
            <person name="McKinlay J.B."/>
            <person name="Laivenieks M."/>
            <person name="Schindler B.D."/>
            <person name="McKinlay A.A."/>
            <person name="Siddaramappa S."/>
            <person name="Challacombe J.F."/>
            <person name="Lowry S.R."/>
            <person name="Clum A."/>
            <person name="Lapidus A.L."/>
            <person name="Burkhart K.B."/>
            <person name="Harkins V."/>
            <person name="Vieille C."/>
        </authorList>
    </citation>
    <scope>NUCLEOTIDE SEQUENCE [LARGE SCALE GENOMIC DNA]</scope>
    <source>
        <strain evidence="3">ATCC 55618 / DSM 22257 / CCUG 43843 / 130Z</strain>
    </source>
</reference>
<dbReference type="PROSITE" id="PS51257">
    <property type="entry name" value="PROKAR_LIPOPROTEIN"/>
    <property type="match status" value="1"/>
</dbReference>
<feature type="signal peptide" evidence="1">
    <location>
        <begin position="1"/>
        <end position="23"/>
    </location>
</feature>
<evidence type="ECO:0008006" key="4">
    <source>
        <dbReference type="Google" id="ProtNLM"/>
    </source>
</evidence>
<dbReference type="OrthoDB" id="5688244at2"/>
<dbReference type="AlphaFoldDB" id="A6VND2"/>
<dbReference type="Proteomes" id="UP000001114">
    <property type="component" value="Chromosome"/>
</dbReference>
<dbReference type="eggNOG" id="ENOG5030RYB">
    <property type="taxonomic scope" value="Bacteria"/>
</dbReference>
<dbReference type="STRING" id="339671.Asuc_1113"/>
<gene>
    <name evidence="2" type="ordered locus">Asuc_1113</name>
</gene>
<feature type="chain" id="PRO_5002704079" description="Lipoprotein" evidence="1">
    <location>
        <begin position="24"/>
        <end position="105"/>
    </location>
</feature>
<evidence type="ECO:0000313" key="2">
    <source>
        <dbReference type="EMBL" id="ABR74479.1"/>
    </source>
</evidence>
<name>A6VND2_ACTSZ</name>
<sequence length="105" mass="11523">MKKMTLVFAVLATLGLTACSSQQDNSYKGTVLFSSYEGNDLKLTVRKDNCEAEQRATAAEDVVITHKYDSDLVVGSCVRVDDDNTVRNVSRSRSHSTLSRAGIVY</sequence>